<evidence type="ECO:0000313" key="1">
    <source>
        <dbReference type="EMBL" id="KAL0124097.1"/>
    </source>
</evidence>
<evidence type="ECO:0000313" key="2">
    <source>
        <dbReference type="Proteomes" id="UP001430953"/>
    </source>
</evidence>
<protein>
    <submittedName>
        <fullName evidence="1">Uncharacterized protein</fullName>
    </submittedName>
</protein>
<sequence length="98" mass="11650">MQVFSKSNNKNYIIDMLCGRSAKKNLIRIYRTMFSNKVAKKSSWKGLRNYFKISNLNFTLKGIQETVSGQYQLTNKEFEDVTKEWFRQGGQRLNRQQE</sequence>
<keyword evidence="2" id="KW-1185">Reference proteome</keyword>
<organism evidence="1 2">
    <name type="scientific">Cardiocondyla obscurior</name>
    <dbReference type="NCBI Taxonomy" id="286306"/>
    <lineage>
        <taxon>Eukaryota</taxon>
        <taxon>Metazoa</taxon>
        <taxon>Ecdysozoa</taxon>
        <taxon>Arthropoda</taxon>
        <taxon>Hexapoda</taxon>
        <taxon>Insecta</taxon>
        <taxon>Pterygota</taxon>
        <taxon>Neoptera</taxon>
        <taxon>Endopterygota</taxon>
        <taxon>Hymenoptera</taxon>
        <taxon>Apocrita</taxon>
        <taxon>Aculeata</taxon>
        <taxon>Formicoidea</taxon>
        <taxon>Formicidae</taxon>
        <taxon>Myrmicinae</taxon>
        <taxon>Cardiocondyla</taxon>
    </lineage>
</organism>
<dbReference type="AlphaFoldDB" id="A0AAW2G9S3"/>
<reference evidence="1 2" key="1">
    <citation type="submission" date="2023-03" db="EMBL/GenBank/DDBJ databases">
        <title>High recombination rates correlate with genetic variation in Cardiocondyla obscurior ants.</title>
        <authorList>
            <person name="Errbii M."/>
        </authorList>
    </citation>
    <scope>NUCLEOTIDE SEQUENCE [LARGE SCALE GENOMIC DNA]</scope>
    <source>
        <strain evidence="1">Alpha-2009</strain>
        <tissue evidence="1">Whole body</tissue>
    </source>
</reference>
<accession>A0AAW2G9S3</accession>
<comment type="caution">
    <text evidence="1">The sequence shown here is derived from an EMBL/GenBank/DDBJ whole genome shotgun (WGS) entry which is preliminary data.</text>
</comment>
<proteinExistence type="predicted"/>
<gene>
    <name evidence="1" type="ORF">PUN28_006116</name>
</gene>
<dbReference type="EMBL" id="JADYXP020000005">
    <property type="protein sequence ID" value="KAL0124097.1"/>
    <property type="molecule type" value="Genomic_DNA"/>
</dbReference>
<name>A0AAW2G9S3_9HYME</name>
<dbReference type="Proteomes" id="UP001430953">
    <property type="component" value="Unassembled WGS sequence"/>
</dbReference>